<dbReference type="InterPro" id="IPR017871">
    <property type="entry name" value="ABC_transporter-like_CS"/>
</dbReference>
<keyword evidence="3" id="KW-0547">Nucleotide-binding</keyword>
<dbReference type="Pfam" id="PF00005">
    <property type="entry name" value="ABC_tran"/>
    <property type="match status" value="2"/>
</dbReference>
<dbReference type="InterPro" id="IPR050107">
    <property type="entry name" value="ABC_carbohydrate_import_ATPase"/>
</dbReference>
<comment type="caution">
    <text evidence="6">The sequence shown here is derived from an EMBL/GenBank/DDBJ whole genome shotgun (WGS) entry which is preliminary data.</text>
</comment>
<reference evidence="6 7" key="1">
    <citation type="submission" date="2020-08" db="EMBL/GenBank/DDBJ databases">
        <title>Sequencing the genomes of 1000 actinobacteria strains.</title>
        <authorList>
            <person name="Klenk H.-P."/>
        </authorList>
    </citation>
    <scope>NUCLEOTIDE SEQUENCE [LARGE SCALE GENOMIC DNA]</scope>
    <source>
        <strain evidence="6 7">DSM 105498</strain>
    </source>
</reference>
<dbReference type="InterPro" id="IPR027417">
    <property type="entry name" value="P-loop_NTPase"/>
</dbReference>
<dbReference type="Gene3D" id="3.40.50.300">
    <property type="entry name" value="P-loop containing nucleotide triphosphate hydrolases"/>
    <property type="match status" value="2"/>
</dbReference>
<dbReference type="PROSITE" id="PS50893">
    <property type="entry name" value="ABC_TRANSPORTER_2"/>
    <property type="match status" value="2"/>
</dbReference>
<protein>
    <submittedName>
        <fullName evidence="6">Ribose transport system ATP-binding protein</fullName>
    </submittedName>
</protein>
<keyword evidence="7" id="KW-1185">Reference proteome</keyword>
<dbReference type="GO" id="GO:0005524">
    <property type="term" value="F:ATP binding"/>
    <property type="evidence" value="ECO:0007669"/>
    <property type="project" value="UniProtKB-KW"/>
</dbReference>
<dbReference type="RefSeq" id="WP_183595621.1">
    <property type="nucleotide sequence ID" value="NZ_JACHWR010000016.1"/>
</dbReference>
<keyword evidence="4 6" id="KW-0067">ATP-binding</keyword>
<dbReference type="PROSITE" id="PS00211">
    <property type="entry name" value="ABC_TRANSPORTER_1"/>
    <property type="match status" value="1"/>
</dbReference>
<gene>
    <name evidence="6" type="ORF">FHU40_005518</name>
</gene>
<evidence type="ECO:0000313" key="7">
    <source>
        <dbReference type="Proteomes" id="UP000589626"/>
    </source>
</evidence>
<dbReference type="CDD" id="cd03216">
    <property type="entry name" value="ABC_Carb_Monos_I"/>
    <property type="match status" value="1"/>
</dbReference>
<dbReference type="CDD" id="cd03215">
    <property type="entry name" value="ABC_Carb_Monos_II"/>
    <property type="match status" value="1"/>
</dbReference>
<dbReference type="AlphaFoldDB" id="A0A7W4W1Y0"/>
<dbReference type="Proteomes" id="UP000589626">
    <property type="component" value="Unassembled WGS sequence"/>
</dbReference>
<evidence type="ECO:0000256" key="4">
    <source>
        <dbReference type="ARBA" id="ARBA00022840"/>
    </source>
</evidence>
<dbReference type="InterPro" id="IPR003439">
    <property type="entry name" value="ABC_transporter-like_ATP-bd"/>
</dbReference>
<proteinExistence type="predicted"/>
<evidence type="ECO:0000313" key="6">
    <source>
        <dbReference type="EMBL" id="MBB3045658.1"/>
    </source>
</evidence>
<dbReference type="EMBL" id="JACHWR010000016">
    <property type="protein sequence ID" value="MBB3045658.1"/>
    <property type="molecule type" value="Genomic_DNA"/>
</dbReference>
<keyword evidence="2" id="KW-0677">Repeat</keyword>
<name>A0A7W4W1Y0_9ACTN</name>
<dbReference type="SUPFAM" id="SSF52540">
    <property type="entry name" value="P-loop containing nucleoside triphosphate hydrolases"/>
    <property type="match status" value="2"/>
</dbReference>
<evidence type="ECO:0000256" key="3">
    <source>
        <dbReference type="ARBA" id="ARBA00022741"/>
    </source>
</evidence>
<evidence type="ECO:0000256" key="2">
    <source>
        <dbReference type="ARBA" id="ARBA00022737"/>
    </source>
</evidence>
<dbReference type="PANTHER" id="PTHR43790">
    <property type="entry name" value="CARBOHYDRATE TRANSPORT ATP-BINDING PROTEIN MG119-RELATED"/>
    <property type="match status" value="1"/>
</dbReference>
<evidence type="ECO:0000259" key="5">
    <source>
        <dbReference type="PROSITE" id="PS50893"/>
    </source>
</evidence>
<dbReference type="PANTHER" id="PTHR43790:SF9">
    <property type="entry name" value="GALACTOFURANOSE TRANSPORTER ATP-BINDING PROTEIN YTFR"/>
    <property type="match status" value="1"/>
</dbReference>
<dbReference type="GO" id="GO:0016887">
    <property type="term" value="F:ATP hydrolysis activity"/>
    <property type="evidence" value="ECO:0007669"/>
    <property type="project" value="InterPro"/>
</dbReference>
<accession>A0A7W4W1Y0</accession>
<evidence type="ECO:0000256" key="1">
    <source>
        <dbReference type="ARBA" id="ARBA00022448"/>
    </source>
</evidence>
<dbReference type="SMART" id="SM00382">
    <property type="entry name" value="AAA"/>
    <property type="match status" value="2"/>
</dbReference>
<feature type="domain" description="ABC transporter" evidence="5">
    <location>
        <begin position="12"/>
        <end position="253"/>
    </location>
</feature>
<keyword evidence="1" id="KW-0813">Transport</keyword>
<feature type="domain" description="ABC transporter" evidence="5">
    <location>
        <begin position="272"/>
        <end position="514"/>
    </location>
</feature>
<organism evidence="6 7">
    <name type="scientific">Nocardioides soli</name>
    <dbReference type="NCBI Taxonomy" id="1036020"/>
    <lineage>
        <taxon>Bacteria</taxon>
        <taxon>Bacillati</taxon>
        <taxon>Actinomycetota</taxon>
        <taxon>Actinomycetes</taxon>
        <taxon>Propionibacteriales</taxon>
        <taxon>Nocardioidaceae</taxon>
        <taxon>Nocardioides</taxon>
    </lineage>
</organism>
<dbReference type="InterPro" id="IPR003593">
    <property type="entry name" value="AAA+_ATPase"/>
</dbReference>
<sequence length="546" mass="58112">MTPPVTGRGPVLSVRDISKTFPGQRALSSVDLTVQPGEVHALLGHNGSGKSTLIKVLAGFHVPDAGGEVLVNGEPLELGAPSRSHERGLRFVHQDLALLGPMTVAENMAFTIGHVRTRVGTIDRDSERSRTTALMDRIGIQVDVDAKVEDLDPIDRAIVGIARALDGLDGNGGLLVLDEPTAALPPHEVGRLFAVVRDLRDRGVSCLYVTHRMDEVHELTDTFTVLRDGEVVQSGRTADYSGDELIGFILGAQARQQTRTPGGARESTDGEGRAGAALVVENLRAARVERFSLSVAPGEVVGIAGVMGSGREFIGPALTGAVSATADRYQTSRGPIGAISPRNTRRHGVVMVPGTRGPGSMIESFSVTENLTFATLDRYSRLGWLDRPGERRAATSWVQRFGVRPADPDRALRYLSGGNKQKVLVAKWLNTDPSVVVMDEPTAGVDVGASAAIHDMIVDVAAQGVACIVTSSDLDDLIAVATRVIVMDRGVVTATLSGEQIEKNSILSAMSGATDARADRADRADLADLMERSRQPDHLDLEEPHV</sequence>